<dbReference type="SUPFAM" id="SSF54523">
    <property type="entry name" value="Pili subunits"/>
    <property type="match status" value="1"/>
</dbReference>
<dbReference type="Proteomes" id="UP000288178">
    <property type="component" value="Unassembled WGS sequence"/>
</dbReference>
<dbReference type="NCBIfam" id="TIGR02532">
    <property type="entry name" value="IV_pilin_GFxxxE"/>
    <property type="match status" value="1"/>
</dbReference>
<gene>
    <name evidence="2" type="ORF">ENE75_15005</name>
</gene>
<dbReference type="Gene3D" id="3.30.700.10">
    <property type="entry name" value="Glycoprotein, Type 4 Pilin"/>
    <property type="match status" value="1"/>
</dbReference>
<dbReference type="GO" id="GO:0015627">
    <property type="term" value="C:type II protein secretion system complex"/>
    <property type="evidence" value="ECO:0007669"/>
    <property type="project" value="InterPro"/>
</dbReference>
<organism evidence="2 3">
    <name type="scientific">Rubrivivax albus</name>
    <dbReference type="NCBI Taxonomy" id="2499835"/>
    <lineage>
        <taxon>Bacteria</taxon>
        <taxon>Pseudomonadati</taxon>
        <taxon>Pseudomonadota</taxon>
        <taxon>Betaproteobacteria</taxon>
        <taxon>Burkholderiales</taxon>
        <taxon>Sphaerotilaceae</taxon>
        <taxon>Rubrivivax</taxon>
    </lineage>
</organism>
<sequence length="163" mass="17531">MRHSAMCNQKFLRSRARARGLTLVELLLVVSLVAVLASLAASAWGGYQDRIRTKQAVDDITGLSALLDQTFTDTGELPDSLADIGRGGMADPWGNPYQYTNLTTAHGKGKARKDHSLVPLNSDYDLYSKGSDGESVSPLTAKASKDDILRANNGRFIGPASSY</sequence>
<dbReference type="EMBL" id="SACT01000004">
    <property type="protein sequence ID" value="RVT51086.1"/>
    <property type="molecule type" value="Genomic_DNA"/>
</dbReference>
<dbReference type="InterPro" id="IPR045584">
    <property type="entry name" value="Pilin-like"/>
</dbReference>
<dbReference type="PRINTS" id="PR00813">
    <property type="entry name" value="BCTERIALGSPG"/>
</dbReference>
<evidence type="ECO:0000313" key="3">
    <source>
        <dbReference type="Proteomes" id="UP000288178"/>
    </source>
</evidence>
<accession>A0A3S2X0U2</accession>
<dbReference type="PROSITE" id="PS00409">
    <property type="entry name" value="PROKAR_NTER_METHYL"/>
    <property type="match status" value="1"/>
</dbReference>
<dbReference type="GO" id="GO:0015628">
    <property type="term" value="P:protein secretion by the type II secretion system"/>
    <property type="evidence" value="ECO:0007669"/>
    <property type="project" value="InterPro"/>
</dbReference>
<comment type="caution">
    <text evidence="2">The sequence shown here is derived from an EMBL/GenBank/DDBJ whole genome shotgun (WGS) entry which is preliminary data.</text>
</comment>
<dbReference type="InterPro" id="IPR012902">
    <property type="entry name" value="N_methyl_site"/>
</dbReference>
<reference evidence="2 3" key="1">
    <citation type="submission" date="2019-01" db="EMBL/GenBank/DDBJ databases">
        <authorList>
            <person name="Chen W.-M."/>
        </authorList>
    </citation>
    <scope>NUCLEOTIDE SEQUENCE [LARGE SCALE GENOMIC DNA]</scope>
    <source>
        <strain evidence="2 3">ICH-3</strain>
    </source>
</reference>
<dbReference type="AlphaFoldDB" id="A0A3S2X0U2"/>
<evidence type="ECO:0000313" key="2">
    <source>
        <dbReference type="EMBL" id="RVT51086.1"/>
    </source>
</evidence>
<name>A0A3S2X0U2_9BURK</name>
<keyword evidence="1" id="KW-0488">Methylation</keyword>
<keyword evidence="3" id="KW-1185">Reference proteome</keyword>
<protein>
    <submittedName>
        <fullName evidence="2">Prepilin-type N-terminal cleavage/methylation domain-containing protein</fullName>
    </submittedName>
</protein>
<evidence type="ECO:0000256" key="1">
    <source>
        <dbReference type="ARBA" id="ARBA00022481"/>
    </source>
</evidence>
<dbReference type="Pfam" id="PF07963">
    <property type="entry name" value="N_methyl"/>
    <property type="match status" value="1"/>
</dbReference>
<dbReference type="InterPro" id="IPR000983">
    <property type="entry name" value="Bac_GSPG_pilin"/>
</dbReference>
<proteinExistence type="predicted"/>